<dbReference type="InterPro" id="IPR006336">
    <property type="entry name" value="GCS2"/>
</dbReference>
<name>A0ABU7JZ25_9NOCA</name>
<comment type="caution">
    <text evidence="7">The sequence shown here is derived from an EMBL/GenBank/DDBJ whole genome shotgun (WGS) entry which is preliminary data.</text>
</comment>
<organism evidence="7 8">
    <name type="scientific">Rhodococcus chondri</name>
    <dbReference type="NCBI Taxonomy" id="3065941"/>
    <lineage>
        <taxon>Bacteria</taxon>
        <taxon>Bacillati</taxon>
        <taxon>Actinomycetota</taxon>
        <taxon>Actinomycetes</taxon>
        <taxon>Mycobacteriales</taxon>
        <taxon>Nocardiaceae</taxon>
        <taxon>Rhodococcus</taxon>
    </lineage>
</organism>
<evidence type="ECO:0000256" key="2">
    <source>
        <dbReference type="ARBA" id="ARBA00022741"/>
    </source>
</evidence>
<evidence type="ECO:0000256" key="3">
    <source>
        <dbReference type="ARBA" id="ARBA00022840"/>
    </source>
</evidence>
<dbReference type="PANTHER" id="PTHR34595">
    <property type="entry name" value="BLR5612 PROTEIN"/>
    <property type="match status" value="1"/>
</dbReference>
<dbReference type="InterPro" id="IPR051680">
    <property type="entry name" value="ATP-dep_Glu-Cys_Ligase-2"/>
</dbReference>
<dbReference type="GO" id="GO:0004357">
    <property type="term" value="F:glutamate-cysteine ligase activity"/>
    <property type="evidence" value="ECO:0007669"/>
    <property type="project" value="UniProtKB-EC"/>
</dbReference>
<reference evidence="7 8" key="1">
    <citation type="submission" date="2023-08" db="EMBL/GenBank/DDBJ databases">
        <authorList>
            <person name="Girao M."/>
            <person name="Carvalho M.F."/>
        </authorList>
    </citation>
    <scope>NUCLEOTIDE SEQUENCE [LARGE SCALE GENOMIC DNA]</scope>
    <source>
        <strain evidence="7 8">CC-R104</strain>
    </source>
</reference>
<dbReference type="HAMAP" id="MF_01609">
    <property type="entry name" value="Glu_cys_ligase_2"/>
    <property type="match status" value="1"/>
</dbReference>
<dbReference type="SUPFAM" id="SSF56059">
    <property type="entry name" value="Glutathione synthetase ATP-binding domain-like"/>
    <property type="match status" value="1"/>
</dbReference>
<dbReference type="NCBIfam" id="TIGR02050">
    <property type="entry name" value="gshA_cyan_rel"/>
    <property type="match status" value="1"/>
</dbReference>
<evidence type="ECO:0000313" key="7">
    <source>
        <dbReference type="EMBL" id="MEE2035270.1"/>
    </source>
</evidence>
<dbReference type="NCBIfam" id="NF010041">
    <property type="entry name" value="PRK13517.1-1"/>
    <property type="match status" value="1"/>
</dbReference>
<dbReference type="PANTHER" id="PTHR34595:SF7">
    <property type="entry name" value="SLL1039 PROTEIN"/>
    <property type="match status" value="1"/>
</dbReference>
<dbReference type="EMBL" id="JAUZMZ010000268">
    <property type="protein sequence ID" value="MEE2035270.1"/>
    <property type="molecule type" value="Genomic_DNA"/>
</dbReference>
<dbReference type="Gene3D" id="3.40.50.11290">
    <property type="match status" value="1"/>
</dbReference>
<feature type="domain" description="Circularly permuted ATP-grasp type 2" evidence="6">
    <location>
        <begin position="463"/>
        <end position="843"/>
    </location>
</feature>
<dbReference type="EC" id="6.3.2.2" evidence="5"/>
<dbReference type="Pfam" id="PF04107">
    <property type="entry name" value="GCS2"/>
    <property type="match status" value="1"/>
</dbReference>
<evidence type="ECO:0000259" key="6">
    <source>
        <dbReference type="Pfam" id="PF14403"/>
    </source>
</evidence>
<comment type="function">
    <text evidence="5">ATP-dependent carboxylate-amine ligase which exhibits weak glutamate--cysteine ligase activity.</text>
</comment>
<dbReference type="Proteomes" id="UP001331936">
    <property type="component" value="Unassembled WGS sequence"/>
</dbReference>
<comment type="catalytic activity">
    <reaction evidence="4 5">
        <text>L-cysteine + L-glutamate + ATP = gamma-L-glutamyl-L-cysteine + ADP + phosphate + H(+)</text>
        <dbReference type="Rhea" id="RHEA:13285"/>
        <dbReference type="ChEBI" id="CHEBI:15378"/>
        <dbReference type="ChEBI" id="CHEBI:29985"/>
        <dbReference type="ChEBI" id="CHEBI:30616"/>
        <dbReference type="ChEBI" id="CHEBI:35235"/>
        <dbReference type="ChEBI" id="CHEBI:43474"/>
        <dbReference type="ChEBI" id="CHEBI:58173"/>
        <dbReference type="ChEBI" id="CHEBI:456216"/>
        <dbReference type="EC" id="6.3.2.2"/>
    </reaction>
</comment>
<dbReference type="InterPro" id="IPR011793">
    <property type="entry name" value="YbdK"/>
</dbReference>
<keyword evidence="2 5" id="KW-0547">Nucleotide-binding</keyword>
<evidence type="ECO:0000313" key="8">
    <source>
        <dbReference type="Proteomes" id="UP001331936"/>
    </source>
</evidence>
<dbReference type="Gene3D" id="3.30.1490.270">
    <property type="match status" value="1"/>
</dbReference>
<evidence type="ECO:0000256" key="4">
    <source>
        <dbReference type="ARBA" id="ARBA00048819"/>
    </source>
</evidence>
<dbReference type="InterPro" id="IPR025841">
    <property type="entry name" value="CP_ATPgrasp_2"/>
</dbReference>
<keyword evidence="8" id="KW-1185">Reference proteome</keyword>
<dbReference type="SUPFAM" id="SSF55931">
    <property type="entry name" value="Glutamine synthetase/guanido kinase"/>
    <property type="match status" value="1"/>
</dbReference>
<dbReference type="InterPro" id="IPR014746">
    <property type="entry name" value="Gln_synth/guanido_kin_cat_dom"/>
</dbReference>
<dbReference type="Pfam" id="PF14403">
    <property type="entry name" value="CP_ATPgrasp_2"/>
    <property type="match status" value="1"/>
</dbReference>
<proteinExistence type="inferred from homology"/>
<gene>
    <name evidence="7" type="ORF">Q8814_24720</name>
</gene>
<dbReference type="Gene3D" id="3.30.590.20">
    <property type="match status" value="1"/>
</dbReference>
<dbReference type="RefSeq" id="WP_330154604.1">
    <property type="nucleotide sequence ID" value="NZ_JAUZMZ010000268.1"/>
</dbReference>
<evidence type="ECO:0000256" key="1">
    <source>
        <dbReference type="ARBA" id="ARBA00022598"/>
    </source>
</evidence>
<sequence length="872" mass="94622">MPGSETRRLGVEEEFQLIDVKTRRLVSRAPELLCRLPDEGYVAELQRCVVEINSGVHTDLDDLRDDLLRRRALLVHAAADLGLGVAAAGAVPLSVPAELQVTETPRYRRMLADYQLLAREQLICGTQVHVEVPDRDEAVQVAVRIAQHLPVFLALSASSPFWADGSDTGYASMRSLVWIRWPTTGPAAPVSSAAEYDRLIDDLVSSGIITDPGMVYFDVRPSSHQPTLELRVCDSCPSVETITLIAGLYRALVEREITALRSGAAPVPPSPTLVRAAMWRAARSGLEGELVDLEAAVPRPAGDMVERLVEALRPQLEQLGDWETVSRLAAKAACAGSSAARQRRALRRRGRLTDVVDQLLAETAGGQPAEPQVHDLDQSLLHGYLPRSAVGGGTLDDTYDEAVDTDGAPRPAYRPLVDTLERIGAAELRRIQDEITHEQSAADVTFRVTDQERPQPFPMDVLPRIVSAADWSTLVAGLEQRALALNAFLVDVYGERKIIADGVVPAEMLDLAPGYRTSGAAVRGRPVRAHICGTDLVCTGPGRFVVLEDNLRSPSGVGYALAQRAMMRRFLGELWDEADIVDVEPTLDMVRQTLLGAAPPAAPGGDVSVAVLSSGSQDSAWFEHMMIAERTGFPLVHTRDLTVLDHTVFVRRGRSTTRIDVLYARIDEDMLLSSTGYDGTPLRSGLLAALRAGTLTLVNALGNGVGDDKAVYTFVPAMIDYYLGEQPFLEQVPTWVCADRAQRDTVLDRLHELVVKPTDGFGGGEITIGPEASEAELAKRSFELNFRPERFVAQEVVPLSTHPTFDGTGLYPHHIDLRAFVHLRARDHGVTAHVAPALLTRVAPFGSTVVNSSRGGGGKDTWILGSPGRPAT</sequence>
<keyword evidence="3 5" id="KW-0067">ATP-binding</keyword>
<evidence type="ECO:0000256" key="5">
    <source>
        <dbReference type="HAMAP-Rule" id="MF_01609"/>
    </source>
</evidence>
<protein>
    <recommendedName>
        <fullName evidence="5">Putative glutamate--cysteine ligase 2</fullName>
        <ecNumber evidence="5">6.3.2.2</ecNumber>
    </recommendedName>
    <alternativeName>
        <fullName evidence="5">Gamma-glutamylcysteine synthetase 2</fullName>
        <shortName evidence="5">GCS 2</shortName>
        <shortName evidence="5">Gamma-GCS 2</shortName>
    </alternativeName>
</protein>
<accession>A0ABU7JZ25</accession>
<keyword evidence="1 5" id="KW-0436">Ligase</keyword>
<comment type="similarity">
    <text evidence="5">Belongs to the glutamate--cysteine ligase type 2 family. YbdK subfamily.</text>
</comment>